<dbReference type="EMBL" id="BKZQ01000031">
    <property type="protein sequence ID" value="GER70951.1"/>
    <property type="molecule type" value="Genomic_DNA"/>
</dbReference>
<evidence type="ECO:0000313" key="8">
    <source>
        <dbReference type="Proteomes" id="UP000391919"/>
    </source>
</evidence>
<feature type="domain" description="ABC transmembrane type-1" evidence="6">
    <location>
        <begin position="1"/>
        <end position="131"/>
    </location>
</feature>
<dbReference type="PANTHER" id="PTHR43394">
    <property type="entry name" value="ATP-DEPENDENT PERMEASE MDL1, MITOCHONDRIAL"/>
    <property type="match status" value="1"/>
</dbReference>
<name>A0A5J4JGV9_9BACI</name>
<accession>A0A5J4JGV9</accession>
<evidence type="ECO:0000259" key="6">
    <source>
        <dbReference type="PROSITE" id="PS50929"/>
    </source>
</evidence>
<evidence type="ECO:0000256" key="2">
    <source>
        <dbReference type="ARBA" id="ARBA00022692"/>
    </source>
</evidence>
<feature type="transmembrane region" description="Helical" evidence="5">
    <location>
        <begin position="111"/>
        <end position="131"/>
    </location>
</feature>
<keyword evidence="4 5" id="KW-0472">Membrane</keyword>
<dbReference type="PANTHER" id="PTHR43394:SF1">
    <property type="entry name" value="ATP-BINDING CASSETTE SUB-FAMILY B MEMBER 10, MITOCHONDRIAL"/>
    <property type="match status" value="1"/>
</dbReference>
<reference evidence="7 8" key="1">
    <citation type="submission" date="2019-09" db="EMBL/GenBank/DDBJ databases">
        <title>Draft genome sequence of Bacillus sp. JC-7.</title>
        <authorList>
            <person name="Tanaka N."/>
            <person name="Shiwa Y."/>
            <person name="Fujita N."/>
            <person name="Tanasupawat S."/>
        </authorList>
    </citation>
    <scope>NUCLEOTIDE SEQUENCE [LARGE SCALE GENOMIC DNA]</scope>
    <source>
        <strain evidence="7 8">JC-7</strain>
    </source>
</reference>
<keyword evidence="8" id="KW-1185">Reference proteome</keyword>
<dbReference type="PROSITE" id="PS50929">
    <property type="entry name" value="ABC_TM1F"/>
    <property type="match status" value="1"/>
</dbReference>
<dbReference type="InterPro" id="IPR039421">
    <property type="entry name" value="Type_1_exporter"/>
</dbReference>
<evidence type="ECO:0000256" key="1">
    <source>
        <dbReference type="ARBA" id="ARBA00004651"/>
    </source>
</evidence>
<dbReference type="GO" id="GO:0005524">
    <property type="term" value="F:ATP binding"/>
    <property type="evidence" value="ECO:0007669"/>
    <property type="project" value="InterPro"/>
</dbReference>
<protein>
    <recommendedName>
        <fullName evidence="6">ABC transmembrane type-1 domain-containing protein</fullName>
    </recommendedName>
</protein>
<organism evidence="7 8">
    <name type="scientific">Weizmannia acidilactici</name>
    <dbReference type="NCBI Taxonomy" id="2607726"/>
    <lineage>
        <taxon>Bacteria</taxon>
        <taxon>Bacillati</taxon>
        <taxon>Bacillota</taxon>
        <taxon>Bacilli</taxon>
        <taxon>Bacillales</taxon>
        <taxon>Bacillaceae</taxon>
        <taxon>Heyndrickxia</taxon>
    </lineage>
</organism>
<dbReference type="Proteomes" id="UP000391919">
    <property type="component" value="Unassembled WGS sequence"/>
</dbReference>
<dbReference type="AlphaFoldDB" id="A0A5J4JGV9"/>
<evidence type="ECO:0000256" key="5">
    <source>
        <dbReference type="SAM" id="Phobius"/>
    </source>
</evidence>
<dbReference type="Pfam" id="PF00664">
    <property type="entry name" value="ABC_membrane"/>
    <property type="match status" value="1"/>
</dbReference>
<dbReference type="InterPro" id="IPR036640">
    <property type="entry name" value="ABC1_TM_sf"/>
</dbReference>
<dbReference type="GO" id="GO:0005886">
    <property type="term" value="C:plasma membrane"/>
    <property type="evidence" value="ECO:0007669"/>
    <property type="project" value="UniProtKB-SubCell"/>
</dbReference>
<evidence type="ECO:0000313" key="7">
    <source>
        <dbReference type="EMBL" id="GER70951.1"/>
    </source>
</evidence>
<evidence type="ECO:0000256" key="4">
    <source>
        <dbReference type="ARBA" id="ARBA00023136"/>
    </source>
</evidence>
<sequence>MVAVSTVTGLLGPYLIGYTIDHYIGHRSSAELLDFIVLLAGVYFLQSASTFLGNYLMIGILQDTVFKMRTQLFEQFHRLLISFFDRRQHGELMSRVTNDIDNGSQTLNNSAIQIFSSTLTISGMAAIMLWLRRF</sequence>
<keyword evidence="2 5" id="KW-0812">Transmembrane</keyword>
<dbReference type="InterPro" id="IPR011527">
    <property type="entry name" value="ABC1_TM_dom"/>
</dbReference>
<comment type="subcellular location">
    <subcellularLocation>
        <location evidence="1">Cell membrane</location>
        <topology evidence="1">Multi-pass membrane protein</topology>
    </subcellularLocation>
</comment>
<gene>
    <name evidence="7" type="ORF">BpJC7_22540</name>
</gene>
<evidence type="ECO:0000256" key="3">
    <source>
        <dbReference type="ARBA" id="ARBA00022989"/>
    </source>
</evidence>
<dbReference type="Gene3D" id="1.20.1560.10">
    <property type="entry name" value="ABC transporter type 1, transmembrane domain"/>
    <property type="match status" value="1"/>
</dbReference>
<dbReference type="GO" id="GO:0015421">
    <property type="term" value="F:ABC-type oligopeptide transporter activity"/>
    <property type="evidence" value="ECO:0007669"/>
    <property type="project" value="TreeGrafter"/>
</dbReference>
<dbReference type="SUPFAM" id="SSF90123">
    <property type="entry name" value="ABC transporter transmembrane region"/>
    <property type="match status" value="1"/>
</dbReference>
<keyword evidence="3 5" id="KW-1133">Transmembrane helix</keyword>
<proteinExistence type="predicted"/>
<comment type="caution">
    <text evidence="7">The sequence shown here is derived from an EMBL/GenBank/DDBJ whole genome shotgun (WGS) entry which is preliminary data.</text>
</comment>
<feature type="transmembrane region" description="Helical" evidence="5">
    <location>
        <begin position="35"/>
        <end position="58"/>
    </location>
</feature>